<dbReference type="SUPFAM" id="SSF56672">
    <property type="entry name" value="DNA/RNA polymerases"/>
    <property type="match status" value="1"/>
</dbReference>
<dbReference type="EMBL" id="NBSK02000006">
    <property type="protein sequence ID" value="KAJ0198718.1"/>
    <property type="molecule type" value="Genomic_DNA"/>
</dbReference>
<dbReference type="InterPro" id="IPR013103">
    <property type="entry name" value="RVT_2"/>
</dbReference>
<dbReference type="Pfam" id="PF07727">
    <property type="entry name" value="RVT_2"/>
    <property type="match status" value="2"/>
</dbReference>
<keyword evidence="2" id="KW-0479">Metal-binding</keyword>
<dbReference type="PROSITE" id="PS50994">
    <property type="entry name" value="INTEGRASE"/>
    <property type="match status" value="1"/>
</dbReference>
<feature type="compositionally biased region" description="Basic and acidic residues" evidence="3">
    <location>
        <begin position="184"/>
        <end position="193"/>
    </location>
</feature>
<feature type="chain" id="PRO_5040509053" description="Zinc finger, CCHC-type" evidence="4">
    <location>
        <begin position="35"/>
        <end position="1172"/>
    </location>
</feature>
<feature type="compositionally biased region" description="Basic residues" evidence="3">
    <location>
        <begin position="214"/>
        <end position="224"/>
    </location>
</feature>
<dbReference type="Gene3D" id="3.30.420.10">
    <property type="entry name" value="Ribonuclease H-like superfamily/Ribonuclease H"/>
    <property type="match status" value="1"/>
</dbReference>
<dbReference type="Pfam" id="PF00098">
    <property type="entry name" value="zf-CCHC"/>
    <property type="match status" value="1"/>
</dbReference>
<dbReference type="InterPro" id="IPR036875">
    <property type="entry name" value="Znf_CCHC_sf"/>
</dbReference>
<dbReference type="PANTHER" id="PTHR47592">
    <property type="entry name" value="PBF68 PROTEIN"/>
    <property type="match status" value="1"/>
</dbReference>
<name>A0A9R1V3N1_LACSA</name>
<dbReference type="InterPro" id="IPR054722">
    <property type="entry name" value="PolX-like_BBD"/>
</dbReference>
<evidence type="ECO:0008006" key="9">
    <source>
        <dbReference type="Google" id="ProtNLM"/>
    </source>
</evidence>
<dbReference type="InterPro" id="IPR001584">
    <property type="entry name" value="Integrase_cat-core"/>
</dbReference>
<dbReference type="GO" id="GO:0008270">
    <property type="term" value="F:zinc ion binding"/>
    <property type="evidence" value="ECO:0007669"/>
    <property type="project" value="UniProtKB-KW"/>
</dbReference>
<dbReference type="InterPro" id="IPR025724">
    <property type="entry name" value="GAG-pre-integrase_dom"/>
</dbReference>
<evidence type="ECO:0000256" key="3">
    <source>
        <dbReference type="SAM" id="MobiDB-lite"/>
    </source>
</evidence>
<evidence type="ECO:0000256" key="1">
    <source>
        <dbReference type="ARBA" id="ARBA00022750"/>
    </source>
</evidence>
<evidence type="ECO:0000259" key="6">
    <source>
        <dbReference type="PROSITE" id="PS50994"/>
    </source>
</evidence>
<dbReference type="SUPFAM" id="SSF57756">
    <property type="entry name" value="Retrovirus zinc finger-like domains"/>
    <property type="match status" value="1"/>
</dbReference>
<keyword evidence="4" id="KW-0732">Signal</keyword>
<dbReference type="GO" id="GO:0015074">
    <property type="term" value="P:DNA integration"/>
    <property type="evidence" value="ECO:0007669"/>
    <property type="project" value="InterPro"/>
</dbReference>
<feature type="domain" description="CCHC-type" evidence="5">
    <location>
        <begin position="240"/>
        <end position="254"/>
    </location>
</feature>
<keyword evidence="1" id="KW-0064">Aspartyl protease</keyword>
<gene>
    <name evidence="7" type="ORF">LSAT_V11C600312760</name>
</gene>
<feature type="domain" description="Integrase catalytic" evidence="6">
    <location>
        <begin position="466"/>
        <end position="638"/>
    </location>
</feature>
<dbReference type="CDD" id="cd09272">
    <property type="entry name" value="RNase_HI_RT_Ty1"/>
    <property type="match status" value="1"/>
</dbReference>
<evidence type="ECO:0000256" key="4">
    <source>
        <dbReference type="SAM" id="SignalP"/>
    </source>
</evidence>
<feature type="region of interest" description="Disordered" evidence="3">
    <location>
        <begin position="255"/>
        <end position="275"/>
    </location>
</feature>
<keyword evidence="1" id="KW-0645">Protease</keyword>
<dbReference type="Gene3D" id="4.10.60.10">
    <property type="entry name" value="Zinc finger, CCHC-type"/>
    <property type="match status" value="1"/>
</dbReference>
<keyword evidence="8" id="KW-1185">Reference proteome</keyword>
<accession>A0A9R1V3N1</accession>
<protein>
    <recommendedName>
        <fullName evidence="9">Zinc finger, CCHC-type</fullName>
    </recommendedName>
</protein>
<keyword evidence="1" id="KW-0378">Hydrolase</keyword>
<dbReference type="PROSITE" id="PS50158">
    <property type="entry name" value="ZF_CCHC"/>
    <property type="match status" value="1"/>
</dbReference>
<dbReference type="GO" id="GO:0003676">
    <property type="term" value="F:nucleic acid binding"/>
    <property type="evidence" value="ECO:0007669"/>
    <property type="project" value="InterPro"/>
</dbReference>
<dbReference type="InterPro" id="IPR012337">
    <property type="entry name" value="RNaseH-like_sf"/>
</dbReference>
<dbReference type="InterPro" id="IPR036397">
    <property type="entry name" value="RNaseH_sf"/>
</dbReference>
<evidence type="ECO:0000313" key="7">
    <source>
        <dbReference type="EMBL" id="KAJ0198718.1"/>
    </source>
</evidence>
<proteinExistence type="predicted"/>
<sequence length="1172" mass="134371">MTRQDFRRWQKKMKFLLTTLKVVYVLSTPMPVLPESVEDEHLEATRRRSKWENYDYICRGHILNGMSDSLFDIYQNFESAKELWDSLESKYMAEDASSKKFLVSNFMGYKIIDSRPVMEQFHEMLRILGQFAQHNLKMDEAIVVAVIIDKLPPSWKDFKHNLKHNKEELTLTQLGSHLRIEESIRTQELDNNPKGKNQVGSSSVNMVEGESSKNPKKSNGKMKFKGKDDKSSNKKAKLVCWNCNKPGHFKKDCRLRKVNKDGAGPNGSKDPEKQQGQISVFMQNPKYIQNYISVISEAFYVQDDKVAWWVDSGATSHVFKDLYWFKNFQPIEDGFVVKMGNVATEPIKGIGYVLLSFTSGKCLCLNNVLYVPGIRKNLVSEIVLNNCGYKQVLESDKLNINYPSSDNSICMASSSSNNNFHKSELWHARLGHIHYKRLKDMSKMSLIPAFDIQNNEKCKTCMLTKITRQPFKDVVRESKVLDLIHSDLCEFHATPSLGNKKYVVTFIDDASRYCYIYLLHSKDEALDKFKIYKQQVELHKNELIKVLRTNRGGEYYDPNYFESTGIIHQTTAPYTPQQNGVAERKNRTLKEMVNSMLSYSGLSEGFWGEAMLTACYILNRTPNKRSKNTPYELWCKKVPNLSYLKVWGCRAVVRLTEPKRKTLGEREDPKTFSEAMASRDVHFWKEAIHDEIDSIMHNNTWVLADLPPGCKALGCKWILKRKMKVDGTIDKYKARLVIQGFRQKEGIDFFDTYAPVARISTIRLLLALAVIHNLVIHQMDVKTAFLNGDLDEEIYMKQPEGFVMPGNEHKVCKLKKSLYDDMLIFGTDLEEVDKTKKFLSSSFDMKDMGEAEVILGIRIRKGNNGISISQSHYIEKILKKFNFENCSPISTPIDPSLKLLPNKGSPLSQLEYSRAIGCLMYAMISTRPNIVYVVGRLSRYTSNPSSHHSQAVRRVFKYLKGAMNYGLTYSGYPSVLEGYSDASWINNLEDHSSTSGWVFLLGGGAISWASKKQTCITNSTMEYEFVALSAAGKEAEWLRNLIYEIPLWPKPISTISIRCDSVATLAKAYSQVYNGKSRHLGVRHSMIRELIMTGVISVEFVRTQLNLANHLTKGLARDLVHKVAVGMDTQFSSNAILDVEFNVESLIFEDWNTFYYRPKVQEQKNYLYKHEV</sequence>
<dbReference type="Pfam" id="PF14223">
    <property type="entry name" value="Retrotran_gag_2"/>
    <property type="match status" value="1"/>
</dbReference>
<dbReference type="AlphaFoldDB" id="A0A9R1V3N1"/>
<dbReference type="Proteomes" id="UP000235145">
    <property type="component" value="Unassembled WGS sequence"/>
</dbReference>
<dbReference type="SUPFAM" id="SSF53098">
    <property type="entry name" value="Ribonuclease H-like"/>
    <property type="match status" value="1"/>
</dbReference>
<dbReference type="Pfam" id="PF22936">
    <property type="entry name" value="Pol_BBD"/>
    <property type="match status" value="1"/>
</dbReference>
<evidence type="ECO:0000259" key="5">
    <source>
        <dbReference type="PROSITE" id="PS50158"/>
    </source>
</evidence>
<evidence type="ECO:0000313" key="8">
    <source>
        <dbReference type="Proteomes" id="UP000235145"/>
    </source>
</evidence>
<dbReference type="Pfam" id="PF13976">
    <property type="entry name" value="gag_pre-integrs"/>
    <property type="match status" value="1"/>
</dbReference>
<evidence type="ECO:0000256" key="2">
    <source>
        <dbReference type="PROSITE-ProRule" id="PRU00047"/>
    </source>
</evidence>
<feature type="signal peptide" evidence="4">
    <location>
        <begin position="1"/>
        <end position="34"/>
    </location>
</feature>
<keyword evidence="2" id="KW-0863">Zinc-finger</keyword>
<dbReference type="PANTHER" id="PTHR47592:SF29">
    <property type="entry name" value="ZINC FINGER, CCHC-TYPE"/>
    <property type="match status" value="1"/>
</dbReference>
<comment type="caution">
    <text evidence="7">The sequence shown here is derived from an EMBL/GenBank/DDBJ whole genome shotgun (WGS) entry which is preliminary data.</text>
</comment>
<keyword evidence="2" id="KW-0862">Zinc</keyword>
<feature type="region of interest" description="Disordered" evidence="3">
    <location>
        <begin position="184"/>
        <end position="230"/>
    </location>
</feature>
<dbReference type="InterPro" id="IPR043502">
    <property type="entry name" value="DNA/RNA_pol_sf"/>
</dbReference>
<organism evidence="7 8">
    <name type="scientific">Lactuca sativa</name>
    <name type="common">Garden lettuce</name>
    <dbReference type="NCBI Taxonomy" id="4236"/>
    <lineage>
        <taxon>Eukaryota</taxon>
        <taxon>Viridiplantae</taxon>
        <taxon>Streptophyta</taxon>
        <taxon>Embryophyta</taxon>
        <taxon>Tracheophyta</taxon>
        <taxon>Spermatophyta</taxon>
        <taxon>Magnoliopsida</taxon>
        <taxon>eudicotyledons</taxon>
        <taxon>Gunneridae</taxon>
        <taxon>Pentapetalae</taxon>
        <taxon>asterids</taxon>
        <taxon>campanulids</taxon>
        <taxon>Asterales</taxon>
        <taxon>Asteraceae</taxon>
        <taxon>Cichorioideae</taxon>
        <taxon>Cichorieae</taxon>
        <taxon>Lactucinae</taxon>
        <taxon>Lactuca</taxon>
    </lineage>
</organism>
<reference evidence="7 8" key="1">
    <citation type="journal article" date="2017" name="Nat. Commun.">
        <title>Genome assembly with in vitro proximity ligation data and whole-genome triplication in lettuce.</title>
        <authorList>
            <person name="Reyes-Chin-Wo S."/>
            <person name="Wang Z."/>
            <person name="Yang X."/>
            <person name="Kozik A."/>
            <person name="Arikit S."/>
            <person name="Song C."/>
            <person name="Xia L."/>
            <person name="Froenicke L."/>
            <person name="Lavelle D.O."/>
            <person name="Truco M.J."/>
            <person name="Xia R."/>
            <person name="Zhu S."/>
            <person name="Xu C."/>
            <person name="Xu H."/>
            <person name="Xu X."/>
            <person name="Cox K."/>
            <person name="Korf I."/>
            <person name="Meyers B.C."/>
            <person name="Michelmore R.W."/>
        </authorList>
    </citation>
    <scope>NUCLEOTIDE SEQUENCE [LARGE SCALE GENOMIC DNA]</scope>
    <source>
        <strain evidence="8">cv. Salinas</strain>
        <tissue evidence="7">Seedlings</tissue>
    </source>
</reference>
<feature type="compositionally biased region" description="Polar residues" evidence="3">
    <location>
        <begin position="194"/>
        <end position="205"/>
    </location>
</feature>
<dbReference type="GO" id="GO:0004190">
    <property type="term" value="F:aspartic-type endopeptidase activity"/>
    <property type="evidence" value="ECO:0007669"/>
    <property type="project" value="UniProtKB-KW"/>
</dbReference>
<dbReference type="SMART" id="SM00343">
    <property type="entry name" value="ZnF_C2HC"/>
    <property type="match status" value="1"/>
</dbReference>
<dbReference type="InterPro" id="IPR001878">
    <property type="entry name" value="Znf_CCHC"/>
</dbReference>